<proteinExistence type="predicted"/>
<evidence type="ECO:0000313" key="1">
    <source>
        <dbReference type="EMBL" id="MBX72947.1"/>
    </source>
</evidence>
<accession>A0A2P2R161</accession>
<dbReference type="AlphaFoldDB" id="A0A2P2R161"/>
<name>A0A2P2R161_RHIMU</name>
<dbReference type="EMBL" id="GGEC01092463">
    <property type="protein sequence ID" value="MBX72947.1"/>
    <property type="molecule type" value="Transcribed_RNA"/>
</dbReference>
<protein>
    <submittedName>
        <fullName evidence="1">Uncharacterized protein</fullName>
    </submittedName>
</protein>
<reference evidence="1" key="1">
    <citation type="submission" date="2018-02" db="EMBL/GenBank/DDBJ databases">
        <title>Rhizophora mucronata_Transcriptome.</title>
        <authorList>
            <person name="Meera S.P."/>
            <person name="Sreeshan A."/>
            <person name="Augustine A."/>
        </authorList>
    </citation>
    <scope>NUCLEOTIDE SEQUENCE</scope>
    <source>
        <tissue evidence="1">Leaf</tissue>
    </source>
</reference>
<organism evidence="1">
    <name type="scientific">Rhizophora mucronata</name>
    <name type="common">Asiatic mangrove</name>
    <dbReference type="NCBI Taxonomy" id="61149"/>
    <lineage>
        <taxon>Eukaryota</taxon>
        <taxon>Viridiplantae</taxon>
        <taxon>Streptophyta</taxon>
        <taxon>Embryophyta</taxon>
        <taxon>Tracheophyta</taxon>
        <taxon>Spermatophyta</taxon>
        <taxon>Magnoliopsida</taxon>
        <taxon>eudicotyledons</taxon>
        <taxon>Gunneridae</taxon>
        <taxon>Pentapetalae</taxon>
        <taxon>rosids</taxon>
        <taxon>fabids</taxon>
        <taxon>Malpighiales</taxon>
        <taxon>Rhizophoraceae</taxon>
        <taxon>Rhizophora</taxon>
    </lineage>
</organism>
<sequence length="45" mass="5116">MQDEGLAFVGGFGVETLYRLDFHSWTSLIKFFVGGRFCCAHKQTD</sequence>